<dbReference type="Proteomes" id="UP000711488">
    <property type="component" value="Unassembled WGS sequence"/>
</dbReference>
<comment type="caution">
    <text evidence="1">The sequence shown here is derived from an EMBL/GenBank/DDBJ whole genome shotgun (WGS) entry which is preliminary data.</text>
</comment>
<dbReference type="AlphaFoldDB" id="A0A6A0H4N4"/>
<proteinExistence type="predicted"/>
<accession>A0A6A0H4N4</accession>
<gene>
    <name evidence="1" type="ORF">HAZT_HAZT010112</name>
</gene>
<dbReference type="SUPFAM" id="SSF48726">
    <property type="entry name" value="Immunoglobulin"/>
    <property type="match status" value="1"/>
</dbReference>
<protein>
    <recommendedName>
        <fullName evidence="2">Ig-like domain-containing protein</fullName>
    </recommendedName>
</protein>
<dbReference type="EMBL" id="JQDR03006807">
    <property type="protein sequence ID" value="KAA0199642.1"/>
    <property type="molecule type" value="Genomic_DNA"/>
</dbReference>
<reference evidence="1" key="3">
    <citation type="submission" date="2019-06" db="EMBL/GenBank/DDBJ databases">
        <authorList>
            <person name="Poynton C."/>
            <person name="Hasenbein S."/>
            <person name="Benoit J.B."/>
            <person name="Sepulveda M.S."/>
            <person name="Poelchau M.F."/>
            <person name="Murali S.C."/>
            <person name="Chen S."/>
            <person name="Glastad K.M."/>
            <person name="Werren J.H."/>
            <person name="Vineis J.H."/>
            <person name="Bowen J.L."/>
            <person name="Friedrich M."/>
            <person name="Jones J."/>
            <person name="Robertson H.M."/>
            <person name="Feyereisen R."/>
            <person name="Mechler-Hickson A."/>
            <person name="Mathers N."/>
            <person name="Lee C.E."/>
            <person name="Colbourne J.K."/>
            <person name="Biales A."/>
            <person name="Johnston J.S."/>
            <person name="Wellborn G.A."/>
            <person name="Rosendale A.J."/>
            <person name="Cridge A.G."/>
            <person name="Munoz-Torres M.C."/>
            <person name="Bain P.A."/>
            <person name="Manny A.R."/>
            <person name="Major K.M."/>
            <person name="Lambert F.N."/>
            <person name="Vulpe C.D."/>
            <person name="Tuck P."/>
            <person name="Blalock B.J."/>
            <person name="Lin Y.-Y."/>
            <person name="Smith M.E."/>
            <person name="Ochoa-Acuna H."/>
            <person name="Chen M.-J.M."/>
            <person name="Childers C.P."/>
            <person name="Qu J."/>
            <person name="Dugan S."/>
            <person name="Lee S.L."/>
            <person name="Chao H."/>
            <person name="Dinh H."/>
            <person name="Han Y."/>
            <person name="Doddapaneni H."/>
            <person name="Worley K.C."/>
            <person name="Muzny D.M."/>
            <person name="Gibbs R.A."/>
            <person name="Richards S."/>
        </authorList>
    </citation>
    <scope>NUCLEOTIDE SEQUENCE</scope>
    <source>
        <strain evidence="1">HAZT.00-mixed</strain>
        <tissue evidence="1">Whole organism</tissue>
    </source>
</reference>
<reference evidence="1" key="2">
    <citation type="journal article" date="2018" name="Environ. Sci. Technol.">
        <title>The Toxicogenome of Hyalella azteca: A Model for Sediment Ecotoxicology and Evolutionary Toxicology.</title>
        <authorList>
            <person name="Poynton H.C."/>
            <person name="Hasenbein S."/>
            <person name="Benoit J.B."/>
            <person name="Sepulveda M.S."/>
            <person name="Poelchau M.F."/>
            <person name="Hughes D.S.T."/>
            <person name="Murali S.C."/>
            <person name="Chen S."/>
            <person name="Glastad K.M."/>
            <person name="Goodisman M.A.D."/>
            <person name="Werren J.H."/>
            <person name="Vineis J.H."/>
            <person name="Bowen J.L."/>
            <person name="Friedrich M."/>
            <person name="Jones J."/>
            <person name="Robertson H.M."/>
            <person name="Feyereisen R."/>
            <person name="Mechler-Hickson A."/>
            <person name="Mathers N."/>
            <person name="Lee C.E."/>
            <person name="Colbourne J.K."/>
            <person name="Biales A."/>
            <person name="Johnston J.S."/>
            <person name="Wellborn G.A."/>
            <person name="Rosendale A.J."/>
            <person name="Cridge A.G."/>
            <person name="Munoz-Torres M.C."/>
            <person name="Bain P.A."/>
            <person name="Manny A.R."/>
            <person name="Major K.M."/>
            <person name="Lambert F.N."/>
            <person name="Vulpe C.D."/>
            <person name="Tuck P."/>
            <person name="Blalock B.J."/>
            <person name="Lin Y.Y."/>
            <person name="Smith M.E."/>
            <person name="Ochoa-Acuna H."/>
            <person name="Chen M.M."/>
            <person name="Childers C.P."/>
            <person name="Qu J."/>
            <person name="Dugan S."/>
            <person name="Lee S.L."/>
            <person name="Chao H."/>
            <person name="Dinh H."/>
            <person name="Han Y."/>
            <person name="Doddapaneni H."/>
            <person name="Worley K.C."/>
            <person name="Muzny D.M."/>
            <person name="Gibbs R.A."/>
            <person name="Richards S."/>
        </authorList>
    </citation>
    <scope>NUCLEOTIDE SEQUENCE</scope>
    <source>
        <strain evidence="1">HAZT.00-mixed</strain>
        <tissue evidence="1">Whole organism</tissue>
    </source>
</reference>
<organism evidence="1">
    <name type="scientific">Hyalella azteca</name>
    <name type="common">Amphipod</name>
    <dbReference type="NCBI Taxonomy" id="294128"/>
    <lineage>
        <taxon>Eukaryota</taxon>
        <taxon>Metazoa</taxon>
        <taxon>Ecdysozoa</taxon>
        <taxon>Arthropoda</taxon>
        <taxon>Crustacea</taxon>
        <taxon>Multicrustacea</taxon>
        <taxon>Malacostraca</taxon>
        <taxon>Eumalacostraca</taxon>
        <taxon>Peracarida</taxon>
        <taxon>Amphipoda</taxon>
        <taxon>Senticaudata</taxon>
        <taxon>Talitrida</taxon>
        <taxon>Talitroidea</taxon>
        <taxon>Hyalellidae</taxon>
        <taxon>Hyalella</taxon>
    </lineage>
</organism>
<name>A0A6A0H4N4_HYAAZ</name>
<dbReference type="PANTHER" id="PTHR21261">
    <property type="entry name" value="BEAT PROTEIN"/>
    <property type="match status" value="1"/>
</dbReference>
<dbReference type="InterPro" id="IPR036179">
    <property type="entry name" value="Ig-like_dom_sf"/>
</dbReference>
<dbReference type="PANTHER" id="PTHR21261:SF15">
    <property type="entry name" value="BEATEN PATH IIIA, ISOFORM D-RELATED"/>
    <property type="match status" value="1"/>
</dbReference>
<evidence type="ECO:0008006" key="2">
    <source>
        <dbReference type="Google" id="ProtNLM"/>
    </source>
</evidence>
<evidence type="ECO:0000313" key="1">
    <source>
        <dbReference type="EMBL" id="KAA0199642.1"/>
    </source>
</evidence>
<reference evidence="1" key="1">
    <citation type="submission" date="2014-08" db="EMBL/GenBank/DDBJ databases">
        <authorList>
            <person name="Murali S."/>
            <person name="Richards S."/>
            <person name="Bandaranaike D."/>
            <person name="Bellair M."/>
            <person name="Blankenburg K."/>
            <person name="Chao H."/>
            <person name="Dinh H."/>
            <person name="Doddapaneni H."/>
            <person name="Dugan-Rocha S."/>
            <person name="Elkadiri S."/>
            <person name="Gnanaolivu R."/>
            <person name="Hughes D."/>
            <person name="Lee S."/>
            <person name="Li M."/>
            <person name="Ming W."/>
            <person name="Munidasa M."/>
            <person name="Muniz J."/>
            <person name="Nguyen L."/>
            <person name="Osuji N."/>
            <person name="Pu L.-L."/>
            <person name="Puazo M."/>
            <person name="Skinner E."/>
            <person name="Qu C."/>
            <person name="Quiroz J."/>
            <person name="Raj R."/>
            <person name="Weissenberger G."/>
            <person name="Xin Y."/>
            <person name="Zou X."/>
            <person name="Han Y."/>
            <person name="Worley K."/>
            <person name="Muzny D."/>
            <person name="Gibbs R."/>
        </authorList>
    </citation>
    <scope>NUCLEOTIDE SEQUENCE</scope>
    <source>
        <strain evidence="1">HAZT.00-mixed</strain>
        <tissue evidence="1">Whole organism</tissue>
    </source>
</reference>
<sequence>MSAGASGSLLQALEVPQYAFVSGTATLRCVYDMSDTKLYSLKWYHNNTEFYRYVPTERNGPVNIGPTDIFLLHVSGNKFCVLRSFTGMAP</sequence>